<dbReference type="GO" id="GO:0004497">
    <property type="term" value="F:monooxygenase activity"/>
    <property type="evidence" value="ECO:0007669"/>
    <property type="project" value="UniProtKB-KW"/>
</dbReference>
<sequence length="58" mass="6382">MATHIVTDNANPPPTTIFMGNPRGKPVCGIKEMFFELQKCLFFALNTPRAAISTETNV</sequence>
<keyword evidence="1" id="KW-0503">Monooxygenase</keyword>
<organism evidence="1 2">
    <name type="scientific">Corchorus olitorius</name>
    <dbReference type="NCBI Taxonomy" id="93759"/>
    <lineage>
        <taxon>Eukaryota</taxon>
        <taxon>Viridiplantae</taxon>
        <taxon>Streptophyta</taxon>
        <taxon>Embryophyta</taxon>
        <taxon>Tracheophyta</taxon>
        <taxon>Spermatophyta</taxon>
        <taxon>Magnoliopsida</taxon>
        <taxon>eudicotyledons</taxon>
        <taxon>Gunneridae</taxon>
        <taxon>Pentapetalae</taxon>
        <taxon>rosids</taxon>
        <taxon>malvids</taxon>
        <taxon>Malvales</taxon>
        <taxon>Malvaceae</taxon>
        <taxon>Grewioideae</taxon>
        <taxon>Apeibeae</taxon>
        <taxon>Corchorus</taxon>
    </lineage>
</organism>
<name>A0A1R3KBM2_9ROSI</name>
<protein>
    <submittedName>
        <fullName evidence="1">Monooxygenase family protein</fullName>
    </submittedName>
</protein>
<dbReference type="AlphaFoldDB" id="A0A1R3KBM2"/>
<reference evidence="2" key="1">
    <citation type="submission" date="2013-09" db="EMBL/GenBank/DDBJ databases">
        <title>Corchorus olitorius genome sequencing.</title>
        <authorList>
            <person name="Alam M."/>
            <person name="Haque M.S."/>
            <person name="Islam M.S."/>
            <person name="Emdad E.M."/>
            <person name="Islam M.M."/>
            <person name="Ahmed B."/>
            <person name="Halim A."/>
            <person name="Hossen Q.M.M."/>
            <person name="Hossain M.Z."/>
            <person name="Ahmed R."/>
            <person name="Khan M.M."/>
            <person name="Islam R."/>
            <person name="Rashid M.M."/>
            <person name="Khan S.A."/>
            <person name="Rahman M.S."/>
            <person name="Alam M."/>
            <person name="Yahiya A.S."/>
            <person name="Khan M.S."/>
            <person name="Azam M.S."/>
            <person name="Haque T."/>
            <person name="Lashkar M.Z.H."/>
            <person name="Akhand A.I."/>
            <person name="Morshed G."/>
            <person name="Roy S."/>
            <person name="Uddin K.S."/>
            <person name="Rabeya T."/>
            <person name="Hossain A.S."/>
            <person name="Chowdhury A."/>
            <person name="Snigdha A.R."/>
            <person name="Mortoza M.S."/>
            <person name="Matin S.A."/>
            <person name="Hoque S.M.E."/>
            <person name="Islam M.K."/>
            <person name="Roy D.K."/>
            <person name="Haider R."/>
            <person name="Moosa M.M."/>
            <person name="Elias S.M."/>
            <person name="Hasan A.M."/>
            <person name="Jahan S."/>
            <person name="Shafiuddin M."/>
            <person name="Mahmood N."/>
            <person name="Shommy N.S."/>
        </authorList>
    </citation>
    <scope>NUCLEOTIDE SEQUENCE [LARGE SCALE GENOMIC DNA]</scope>
    <source>
        <strain evidence="2">cv. O-4</strain>
    </source>
</reference>
<dbReference type="EMBL" id="AWUE01014252">
    <property type="protein sequence ID" value="OMP04475.1"/>
    <property type="molecule type" value="Genomic_DNA"/>
</dbReference>
<evidence type="ECO:0000313" key="1">
    <source>
        <dbReference type="EMBL" id="OMP04475.1"/>
    </source>
</evidence>
<accession>A0A1R3KBM2</accession>
<comment type="caution">
    <text evidence="1">The sequence shown here is derived from an EMBL/GenBank/DDBJ whole genome shotgun (WGS) entry which is preliminary data.</text>
</comment>
<dbReference type="Proteomes" id="UP000187203">
    <property type="component" value="Unassembled WGS sequence"/>
</dbReference>
<evidence type="ECO:0000313" key="2">
    <source>
        <dbReference type="Proteomes" id="UP000187203"/>
    </source>
</evidence>
<gene>
    <name evidence="1" type="ORF">COLO4_09599</name>
</gene>
<proteinExistence type="predicted"/>
<keyword evidence="2" id="KW-1185">Reference proteome</keyword>
<keyword evidence="1" id="KW-0560">Oxidoreductase</keyword>